<feature type="domain" description="Transposase IS200-like" evidence="1">
    <location>
        <begin position="20"/>
        <end position="169"/>
    </location>
</feature>
<sequence>MILYMRWANKPHRWVKYDYSNSGYYYVTICTQNRIEWFGQVNDNIVNKNTIGEIAHEFWLQIPNHFKNVYLDEFIIMPNHVHGIIVIDDMTIVDAADLPHLPSEQYRSRRQFRSKMLLPKIIQQYKSSVTRQINNLFVHEKFAWQKSFHDHIIRTDHALNNIRQYIKMAPR</sequence>
<dbReference type="SUPFAM" id="SSF143422">
    <property type="entry name" value="Transposase IS200-like"/>
    <property type="match status" value="1"/>
</dbReference>
<dbReference type="SMART" id="SM01321">
    <property type="entry name" value="Y1_Tnp"/>
    <property type="match status" value="1"/>
</dbReference>
<dbReference type="InterPro" id="IPR036515">
    <property type="entry name" value="Transposase_17_sf"/>
</dbReference>
<comment type="caution">
    <text evidence="2">The sequence shown here is derived from an EMBL/GenBank/DDBJ whole genome shotgun (WGS) entry which is preliminary data.</text>
</comment>
<dbReference type="GO" id="GO:0043565">
    <property type="term" value="F:sequence-specific DNA binding"/>
    <property type="evidence" value="ECO:0007669"/>
    <property type="project" value="TreeGrafter"/>
</dbReference>
<dbReference type="PANTHER" id="PTHR36966:SF1">
    <property type="entry name" value="REP-ASSOCIATED TYROSINE TRANSPOSASE"/>
    <property type="match status" value="1"/>
</dbReference>
<dbReference type="GO" id="GO:0006313">
    <property type="term" value="P:DNA transposition"/>
    <property type="evidence" value="ECO:0007669"/>
    <property type="project" value="InterPro"/>
</dbReference>
<dbReference type="Proteomes" id="UP000177614">
    <property type="component" value="Unassembled WGS sequence"/>
</dbReference>
<dbReference type="InterPro" id="IPR052715">
    <property type="entry name" value="RAYT_transposase"/>
</dbReference>
<dbReference type="InterPro" id="IPR002686">
    <property type="entry name" value="Transposase_17"/>
</dbReference>
<evidence type="ECO:0000313" key="3">
    <source>
        <dbReference type="Proteomes" id="UP000177614"/>
    </source>
</evidence>
<protein>
    <recommendedName>
        <fullName evidence="1">Transposase IS200-like domain-containing protein</fullName>
    </recommendedName>
</protein>
<evidence type="ECO:0000259" key="1">
    <source>
        <dbReference type="SMART" id="SM01321"/>
    </source>
</evidence>
<dbReference type="STRING" id="1817814.A2V81_01020"/>
<dbReference type="Gene3D" id="3.30.70.1290">
    <property type="entry name" value="Transposase IS200-like"/>
    <property type="match status" value="1"/>
</dbReference>
<dbReference type="PANTHER" id="PTHR36966">
    <property type="entry name" value="REP-ASSOCIATED TYROSINE TRANSPOSASE"/>
    <property type="match status" value="1"/>
</dbReference>
<name>A0A1F4XLF6_9BACT</name>
<organism evidence="2 3">
    <name type="scientific">Candidatus Abawacabacteria bacterium RBG_16_42_10</name>
    <dbReference type="NCBI Taxonomy" id="1817814"/>
    <lineage>
        <taxon>Bacteria</taxon>
        <taxon>Candidatus Abawacaibacteriota</taxon>
    </lineage>
</organism>
<reference evidence="2 3" key="1">
    <citation type="journal article" date="2016" name="Nat. Commun.">
        <title>Thousands of microbial genomes shed light on interconnected biogeochemical processes in an aquifer system.</title>
        <authorList>
            <person name="Anantharaman K."/>
            <person name="Brown C.T."/>
            <person name="Hug L.A."/>
            <person name="Sharon I."/>
            <person name="Castelle C.J."/>
            <person name="Probst A.J."/>
            <person name="Thomas B.C."/>
            <person name="Singh A."/>
            <person name="Wilkins M.J."/>
            <person name="Karaoz U."/>
            <person name="Brodie E.L."/>
            <person name="Williams K.H."/>
            <person name="Hubbard S.S."/>
            <person name="Banfield J.F."/>
        </authorList>
    </citation>
    <scope>NUCLEOTIDE SEQUENCE [LARGE SCALE GENOMIC DNA]</scope>
</reference>
<evidence type="ECO:0000313" key="2">
    <source>
        <dbReference type="EMBL" id="OGC82531.1"/>
    </source>
</evidence>
<dbReference type="GO" id="GO:0004803">
    <property type="term" value="F:transposase activity"/>
    <property type="evidence" value="ECO:0007669"/>
    <property type="project" value="InterPro"/>
</dbReference>
<proteinExistence type="predicted"/>
<dbReference type="AlphaFoldDB" id="A0A1F4XLF6"/>
<accession>A0A1F4XLF6</accession>
<dbReference type="EMBL" id="MEWR01000005">
    <property type="protein sequence ID" value="OGC82531.1"/>
    <property type="molecule type" value="Genomic_DNA"/>
</dbReference>
<gene>
    <name evidence="2" type="ORF">A2V81_01020</name>
</gene>